<feature type="transmembrane region" description="Helical" evidence="2">
    <location>
        <begin position="98"/>
        <end position="124"/>
    </location>
</feature>
<evidence type="ECO:0000256" key="1">
    <source>
        <dbReference type="SAM" id="MobiDB-lite"/>
    </source>
</evidence>
<reference evidence="4" key="1">
    <citation type="submission" date="2017-01" db="EMBL/GenBank/DDBJ databases">
        <title>Comparative genomics of anhydrobiosis in the tardigrade Hypsibius dujardini.</title>
        <authorList>
            <person name="Yoshida Y."/>
            <person name="Koutsovoulos G."/>
            <person name="Laetsch D."/>
            <person name="Stevens L."/>
            <person name="Kumar S."/>
            <person name="Horikawa D."/>
            <person name="Ishino K."/>
            <person name="Komine S."/>
            <person name="Tomita M."/>
            <person name="Blaxter M."/>
            <person name="Arakawa K."/>
        </authorList>
    </citation>
    <scope>NUCLEOTIDE SEQUENCE [LARGE SCALE GENOMIC DNA]</scope>
    <source>
        <strain evidence="4">Z151</strain>
    </source>
</reference>
<keyword evidence="2" id="KW-0472">Membrane</keyword>
<dbReference type="OrthoDB" id="10230928at2759"/>
<protein>
    <submittedName>
        <fullName evidence="3">Uncharacterized protein</fullName>
    </submittedName>
</protein>
<evidence type="ECO:0000313" key="4">
    <source>
        <dbReference type="Proteomes" id="UP000192578"/>
    </source>
</evidence>
<dbReference type="InterPro" id="IPR030417">
    <property type="entry name" value="MS4A"/>
</dbReference>
<gene>
    <name evidence="3" type="ORF">BV898_03805</name>
</gene>
<name>A0A1W0X466_HYPEX</name>
<evidence type="ECO:0000256" key="2">
    <source>
        <dbReference type="SAM" id="Phobius"/>
    </source>
</evidence>
<dbReference type="Proteomes" id="UP000192578">
    <property type="component" value="Unassembled WGS sequence"/>
</dbReference>
<feature type="region of interest" description="Disordered" evidence="1">
    <location>
        <begin position="230"/>
        <end position="275"/>
    </location>
</feature>
<feature type="transmembrane region" description="Helical" evidence="2">
    <location>
        <begin position="144"/>
        <end position="172"/>
    </location>
</feature>
<proteinExistence type="predicted"/>
<feature type="transmembrane region" description="Helical" evidence="2">
    <location>
        <begin position="12"/>
        <end position="34"/>
    </location>
</feature>
<organism evidence="3 4">
    <name type="scientific">Hypsibius exemplaris</name>
    <name type="common">Freshwater tardigrade</name>
    <dbReference type="NCBI Taxonomy" id="2072580"/>
    <lineage>
        <taxon>Eukaryota</taxon>
        <taxon>Metazoa</taxon>
        <taxon>Ecdysozoa</taxon>
        <taxon>Tardigrada</taxon>
        <taxon>Eutardigrada</taxon>
        <taxon>Parachela</taxon>
        <taxon>Hypsibioidea</taxon>
        <taxon>Hypsibiidae</taxon>
        <taxon>Hypsibius</taxon>
    </lineage>
</organism>
<sequence length="275" mass="29997">MKTRSGQMSIVYGAVDCVVGFLSIAFQATVTYYCANLNPQAYGWLRPSDVLLDLGLASAGIWIGILFLLTGIFGISSGLRRRKPAFGTKPARDSYGKLVYGLFVTSVLSAIFSTVLIAISAALSAEWLLYLYDPPLMHPYLREVATTIGSLGLVLLLIGLIALPINCIVAYLSWINVKSSRTVGRVVFSTGPPLSVVSRVPQYNHPQSSSPPNRTIEVVTRPASQMNLPPKSYSAPYLQPQPQPRHHELSRNPSFHSALGNNPPSHNSSSWSYDF</sequence>
<keyword evidence="2" id="KW-0812">Transmembrane</keyword>
<dbReference type="AlphaFoldDB" id="A0A1W0X466"/>
<feature type="transmembrane region" description="Helical" evidence="2">
    <location>
        <begin position="54"/>
        <end position="77"/>
    </location>
</feature>
<comment type="caution">
    <text evidence="3">The sequence shown here is derived from an EMBL/GenBank/DDBJ whole genome shotgun (WGS) entry which is preliminary data.</text>
</comment>
<dbReference type="PANTHER" id="PTHR23320">
    <property type="entry name" value="MEMBRANE-SPANNING 4-DOMAINS SUBFAMILY A MS4A -RELATED"/>
    <property type="match status" value="1"/>
</dbReference>
<keyword evidence="4" id="KW-1185">Reference proteome</keyword>
<accession>A0A1W0X466</accession>
<feature type="compositionally biased region" description="Low complexity" evidence="1">
    <location>
        <begin position="261"/>
        <end position="275"/>
    </location>
</feature>
<dbReference type="PANTHER" id="PTHR23320:SF130">
    <property type="entry name" value="TRANSMEMBRANE PROTEIN 212"/>
    <property type="match status" value="1"/>
</dbReference>
<evidence type="ECO:0000313" key="3">
    <source>
        <dbReference type="EMBL" id="OQV22305.1"/>
    </source>
</evidence>
<dbReference type="EMBL" id="MTYJ01000018">
    <property type="protein sequence ID" value="OQV22305.1"/>
    <property type="molecule type" value="Genomic_DNA"/>
</dbReference>
<keyword evidence="2" id="KW-1133">Transmembrane helix</keyword>